<dbReference type="PANTHER" id="PTHR13817">
    <property type="entry name" value="TITIN"/>
    <property type="match status" value="1"/>
</dbReference>
<sequence length="7400" mass="786285">MPRVSTQCARLLLLLLVLVLLVVAVNAEFFVPEDVPGPPEKILVSPASDTSMRVQFYPPLNVKPEGVNGAPVLGYKVEVARRVDEVQTFSVAANGPILSGGYKVTFKNSRGTETTSCIPWNASEVALEMALEELPNVDSVGVSRSAFGAAKNGFVYRVTFDGAYLVSGRQSDLLVGDTTGCQAVQPPNRVLSFEGAHVTSGAPGFYPEVWEIASTESSGAKVLGGTFDLSIGFEGQWINTNPVVTATVAAGSRTAKTVGSMLGVVNRGDRVRIGGEEFTVHATAPFTDSELPLDSYHVRGVTVAAAIQVMDTALGNVQVSKTSNLVTTSVSFSSRIADGEQVQIDSKVFKVANVAPTSFTLDSLWTDDTTLHVTAFARKKATLSVNAEAAEMKRALSALPGVGAIDVSRIGPTKANGYRWYVTFQSLDSVRLRVDKKTGTTDFVDVYGVACVTCTVTASVVQDDTQTTTLAEIKGDYSANAVVASTEVGGVVQEVQTISTKASADNISGYFTVSFQSVGGAVINFDDTAADVRTKLQSLATIGRLNVTRSENSDFGATWTVTFLSNMGDLPLLVVTAKTLLKGTGVNVVVQEIVKGVDVALETIIDGLDPGQNYYVRAFARNENGYGTSTTDLQQRGRGALPLQTAVSTSPDPPGINGMWPLSGSQLELRLSNPVDHGDSVSKYLFEYAVGESFGKVATKKVFVYNSIENDIAGTFRLQYGDDVTSLLSVHTTASSLQSALNSLSSVRPVSVSRALYVLTGSPSVTFTSASNRLTTPTLSAFQCAMLVKGAGIDVGGKRFIVRAQPVEGSSSIDVELGHGAPDFTENKDLLKLDNSGSERGPYGYIWTISFDNDAGDVVHGKYPGLQFISQLTSIDMSLTIPVSSYGVELGKTGIPADHYGFFEINNDDKVCDTYVVGAPSSVQVVRLFAPTTATDGSFKLKLGSETTADCITLGKSGTLSSLKANLEALDLVSKVTVDEVRAFKVTTTATVTDYDNTGKLTVASAFTSAQVGVLLQDSIIQVSRNPNDFSRHSCEFVVDAPPTAGLTKISVTPRGSCDFFTGEARVLTILDFHDYHVRFWGYYPTGEWPTLQFDYSEFGKGTCTLWAPPNLQVYGQIHTVKYEGVCSKGQAGVQTILTDASSTIGGTFTLSYMGEVTSPLSFKDTGAGEMRDAIDSITAPGTVNVSVSQYGAYGKAWHVTFSKHQDDEDDAIFIQHSRLTGQNALISVYPTVTVFTDAKRDDISGSFRIAISGETTEPIGFSATHMKVTQELQKLSVVDSVVALGDKSAGDVGVYALELTADATAGSSLLTNIKLGGALIDPTRFLAIGETLVLGSPSASYTVKAMTPFDITLSTVFPVSATSANYDVLAGLITKQTKPLPGYVGISALIQVVAVTKGSNEFQMPADHEFSSTTNNVFFVGNTKFTVTGVTGAKVTTNVPYPGDTIAAASPKVYVFDNRLQTTEDLRKLVKVGDDLWLPSVSADMNKYTVTAVNKRYLEVSGGFTESITRTLAYHVSNGRKWNLVFRSYDGSLDTIDAIPEHDWRGTNARIGTRSPKAVSPNVINVGNPASLQTIHLEVHDVSIATPYTLSFAGETIVDTGTTNPKNIPWTTINDEMKKALESLDSVDGVRVTSVLRGGTVIHTVSFWGTYPTKKLPLLVVTPATANLNAYVQGNNAVAVTKQDNLILESSQAYAFRIFALNSRGISDSVSVFEAQTSASSVVPSPPTGVALGEFHGPTWLSINYWAPMYSGGARVTMYRIEWDSSPNFNSSSIDYGVASIQEKIEVQQVSTSYRSAIGAGGTFTLSWGGHTTSALPFDCSVADMTDALAGVTDTMNVAVDPVKVTRARVSWGYAWKITFLHNPGDLALLVADGTQLTGDFPQIRVVEVVQGSRDLAIGDFTHEIQEVYTDGVSPVSGSFTLTFNGKTTTSIDVAASALEVQAALQATTLTYSIKTSKAVRNAAVNTAVWTVTLAYLRGEEMVGAGNIFTMTVADSQLSGTSAVVQVANKVIGSDPFRFSLTGLRPGVRYYAHLMAYNADGFGSATSPLASAVTCWQPQPPQSVVASVVDGTTLAVSWSAVEGSCSVDKYKVEWYRDEGTLEQQTITTSAGKGLPEIQNLVNFADSRTLTGFFKLSFGGETTENLRWDAEATGLNSVKERLERLSSIGTVDVSREESTRVTGLFVTVTGKTVMRHTTLSTSAIADTRLAKDDVIWIAGNKRTITAAPTTTTLTIDTDLEVTVPVPVFKSAYGYAWKITFLAGHVGPQELVQVFPSDSWTGNNPGIVANSVQKGLQPISGTFRVAFVSGGLSDSTPPLPHNISSVNMQTALESLVTIGAVNITRSANGYGYNWVITFLSELKNDISLLSVDGTELQGPGARVLSARTFAGIQPTFYCERDGTAGLPAEIGVPGQLRYVIHGLTTGTKYAIRVRAHNSEGYGYAASIVSGFQIPRTTPSAPQNVELLILSSKYLKLRWSAPKSDGGTAVLGYRLQWDTASTFPNVNSPNYDFQAVLEVDSKDTGPFFYNIFAPVVTTYYVRVLALNDQGDGPYAVPVPKYARPTDRTPGRPEDATATVLSSYAILVEWNASSIDKFYYGGDGGLSITQYMIEWDLSPAFDSPAAFGLVDGTKRSFIIGGDDAITGVRSDILIAGSSYSIRVTAFNAKGSGAPRPTVPSSVVVTNQPPSAPQNLTLSVASATSVKATWTNPLFDGGSSLKSYQIEWDEQEDFSSGQTSSATIPIVREMQSAILQSEVVNEEQFVDVTVEVVNEQQQVRSTFTGLDEIQVIKTTNAIVKDEVQKVVTSAADGNEIQELRLDDDDIDEIQAIRTTVAEGSEVHDVKIGVERADLEVQSITLVFTGGVGNLGSIGGTFYLTFDSSTCTYCLATKKHSVDTVDLLVSSLREADDPTAQAAVKTELERLDNIDTVDVSRTSIKSGAGVAGDDLTYVYLITFTGNDVGGDVPMLMVGGTLTFNGNTVTPILYEETQGNEPSYDTIANSVVALTYTCESYSDPSADSTFSNECTPSVKLCDSCVTDFDGSKFTVSADVSGAVSKGTNLIAGVCSFEVDSRTVTSGQTTVLIDSDDPGVLCSRFSGASLSLFEAPQIKVSNIPVKSSAAVAVDASDVQTALNVPGLIGAMTVERNFLVTSNFVGAVYSVTFKTRTGKIPLLECDKAGIVPIQAGTDVECSVTRKSVGSMLTGTFRIGLISQEDTDPTDANAAYIPTAYTSDIPWDATKAVMKDALEKVDTLTGKLIFGDVKVERTVYSTIADKWSGGFSWQITFLTRGWDIPTITVDKTGLSTSRSNNPAAQVVVGYSGHPLLNPSVLCRDGNQIGGEMTFTFGSAVAKTCKIGVDTSLDTLDKSVTDTKLQDFFTNSLNVPTSSIKRSAASQARGFTWTITFIDDSTPGDVPDLYLTTQLTSTTGSNNGRTNVVETLKGNELTGAFQLIFNGETTGPIMAGADELAVQAHLNSLRSIKPSSVLVKRTLTSPQVKGYTWLVTFRSSVWADPTSDHSAGVDGNWKGAAAAWDDVWESGYSKAWGRQVGHTFTLGCDKSSLVTTTNDKTQTCDTQVVSAGVGPLGGTFKVELDSSHSPHMAIQSSETSDPIAHNAFATKEESGNSGTSVEEILEKMANVGDVEVSRSVVDRDTGGYEWTVTFLRDASSPSKPCEQLETLTDGTKSSNSPGDIPQMTTVEMDLKGSSNHATVTTLQHGAMLRGDFTDFKVQGDAGVDKRYTVTVSCANAAASNLPCTVTSFTIASGASTIRTSLLAKDRFIVDGITSCVFTVVDFDAATTPTKINVKSLDCGALNAGNTVTPLGLSILIPWNGDESLVKRVLEAAATTTGRKVSVEKTVHGKYGEMSWLVQFISNPSYTPLGAGNLPTIAATFESETALNSNPINVEEITSGSEGLSGSFFIDFHSSFGAREMAFNEDAVRLERKLNEMDTIGRVSVERFEYPSAATGCADSLCSGGWEDRPVLNPGTRGGYRWRIRFLRVTGEYEGVTFPPGSGNLDEFTVEYSTSLNGNDRAVLVYTDTAGSAPILGSFQLSTASAQTPSLLYSSSAEAVKQGIEAMELFGEVDVTQGFLLTQKIPGITAEVSRDALTATVTGVKDIRQLISPTDVIRFGSSVDNLVGSDGDTPFTASKPTSLVTVGALSPIVIASDPASTKVLYPGMQLRIDGLQYEAQRSGHEIQTITVSIPKAASQSVDYYALTLARAGIIYGPTTCFPVSATADSLQTSLLQLIRGIKAQAPADSVLVSRSAPVVTATTTGYVYSVYFFGDAVAGDVAKLKKTSTGSTGVCTGITGATAAVSVMTQGGNLPHQRLSLVTDSGQVIDTSGYYKMSFNGKDTDCILWGATASELQDALEDKLDTGKVIVTRRGGGISQTEIQRLRMTADAEVTSDNTGLFQLQLTYAGETAATHCISYGVSAVNLQKELNGLSNLGLIVDHINVTREGDGSSTWGFGYEYLIHFRGPVIGGYSPVIGDVPLLEIANVGQGLCSSTAVGGHPALIIETVREGSPGYIYDIFFMDYTESATVPTIWLQHEAQGSACKTGWIQNSGSVRRAYLETMDSGGSSEIQVLTIPNKNAAGTFLLTFEGQTTSCLAFSASASALKDALNLLTTIDGGVLVSRDTDVRVVPKGFIHKITFVGDLVTGNVPLLSVQEATTACQSPQSTTKAMVTVDTEGGQNSGEFALTSYYNGEASEVPHVAYSVSQQFSVMSEQFEVQQVEISNLGNSIALGATYKLTFKSQTTAAIPWDASESALEKALTEAGAGAGDVTVARRSDSSNGFVYTIYFIGSSVTGDLDPLVSGSLSSFGTGKVVVSTIRDGTDGVSAFTSDTLPLAKVKNPEIASPYLGSAASLDVFKVNGLLWTIKFKSSLGNIPKLGKQTKALAAGTLSIIDDFIPGSASNSYVLPNLLAGINYYVHVAAMTDIGTGLFSATGSIIPSGTASAVQNIRAGYAVYEREIQEIRLAASHVSEVQEITTEAASIAEVQTLRTYASSCPSGSCVKGAFAFRVPTVQTITISAQAPIGSGTFTLLFTREVKDPSNLGSFETIGAKTGAISWNADASTVKSELVTVVNGALTTNDVVVTRDGDASEQFGYGYVYQVTFIGNDVAGETRKIDCADKIFVTTGNVPSSCDVTMDLDVAMGTDTAVQQVIVTAKKPLVAGSYSLRFFHLGARKDSTCIPFDAPASIVDITLEAMDNIDKVYVTRERDSTLAPNGFIYRIFFHGNGVYGDVGKLDFAMCTDFQTQERNALTTVGVDGKVLISMVDYGGFNAFNTFVSAASATAAQLTTDLAQLPVFGDVLVSQSLVDEQGGYIWTVAFRDSEGNLPQFICAVDSTFKTAAGAGCETDTLTDGNVLSGSFLIEASAPIPFDADAGTMKTALQAMAWVGTVQVKQSAASPQRGYTWTITFLDYRGDVPTLLVTSSLVGTGSQISVREARKGNALGETFSVSYLNSETAAIDWDAVAKTAAKPDGSSMQEKLQALDVVGQVNVERSGPDSEGGYTWMVTFLDNILNSGDVPLLRGNASALTGEGAVVFTKEVTKGSNAVGDQLWLSFDPPATDNGSPITKYQVRWDTSDKFTANPADVFISDAEILYRPLRITTSAASLAWSNHMIRPVDEVQKLKILTVGTFELSFRGETTATLTAVAAGTTAGATTVAGLETALETLSSVGSVDVTSAKTVLEVGAEVLITFTAQPGDLPLLKPSSSKASVDEIQTGKTNFRKEVVVFSCTATAGTVRFSYNGEHADVGYNAALTAVETSLLNLFGVEAESISVSSATQLVLCKNPTPDDVKIVFDRVYGDITLSIDKGVDAGANAQIVFNTEASIDGVYNDDPALTMSGTFQVGYQGLYTRPLNAESSADQLRYALEDLDSIRTASVNRELSYQPLPGKVDVTEGEIFVTCSAGETCSFYSAAYGLPGYKIRIGGDWYTVRADLSSPGLHKTRLYLGDLNGREIGYLGSTDTAVSVDEWTKGYVWTVDMLSVASLGYIRAKVPRLHPTDSTVRISGSGCDKCYYLPTQTSKKLIVGQQYFIQVYAYNFNGKGSTPVSAIATPRKVPDAPSNVDLVVVSGKEIEVFFSPPKLGENTSPDFNKDISSYIVQWDVDLAFKHGLPVCAGCARALTGIFLTVTTPLADFLPEKSKFTVKELGCTMEVVRVVSATVVQVVGGHSCENFNTRSYSLTHYTYPPATVSGALIRGSPPYRYLIYNLIIGTKYSVRVAAVNSVPVQQIALNGEPPDNRQWSSPLSVTTKDRAPDAPLSVALYPYSGTILQLQIQPSTRDGKGTGGLAITAFWIDIDTVSMFDSVTKSNPIEALNTTVSLPELYSGGPRIYYLTGLTTGTRYFVQVKARNSIGYSRATLTPAPVAPTRHSDGPINVKVSTLIASSTPIDSATVTWQKPVFNGGIGLTSYKIEWWRAQPRPEVQVVELKWVHSPTSAPFALSFRGGKSEYMDKDVSAENLRSALMNIAVGASLVMGHVEVSRSTISSNLGYQWTVTFASDANAGDQPLLQLEIGNVVGSADVTGRVVELTSGIAVPVLTTLPGKPEVQVLATYHATTAVTGYFRLGYKGSAWTNYLPASISANNLKLALENLPTIGVVDVNLESMAAAGHVFALGQVWTITFISNVGNIPPLTVEPSKLTPFDAFLGVKDGDNAVDSSGVLCLPGSDISCPGSWPLALGALRQQAAPLKSIVDLATPGEAAVEYAFYETLNAATITYSVPNLVPGQTYFVAVTAKNPLGLGLRSPTSPSSVIPPLQVPGPPTSVSVDVNPGVATQLVATWNAPISDGGSAVRMYRIEFDSSPLFTNRGQQDAWCPVAPTYAVWRVQTVRTSSAVPTSKIANGYFQLQLTRLNAVTVSDPIPWNAVATAQEEVGSNTVSSSKVFCTVSSPTCTSMANFPFGRLQLSGSVQSKLNYLSQITNGVDVQRTTQAADGGYTWSITFLDPGDSFALTAKNVRLTCTDPTLCTTAAYDVTVTKVRAGVMPPGCVGVRIVPAIGALNKGQLYNVRVSAYNEVGFGKPAVAPSPQKPMVVPGPPTAVTLAVYSVSELVLLFSPPDDNGGDIVTAYEIEYSSDSNFVTSRSEVVTILTGMSAPYRRVVSSLTKGTPYFFRIRARNSQGYGQFQRSVPSKMQPYTTPSAPTQVALGTTSSTMLTVRWAPPSDDGGDLISGYVVQWDVAAGFDSLALAMGTTVTVGDSAQRSYTITGLSPGTIYYVRVFAKNRGGLGTPQTATPASLVPTVTLPGKPHTLTIAPTLVPGELRVSWLAPVIPYHGYPCAGTLQAPGSCPVVGGLDMAYGGLDLDRYVIQYSEKSDFSSPIETTTPSSVVSVLLTGLVSAKPYYVQVLAQNSQGRGYFCKRTNTQSLLCPDHQLLLDSTIVTGSYVYAAPL</sequence>
<name>A0A8S9V6X4_PHYIN</name>
<organism evidence="4 5">
    <name type="scientific">Phytophthora infestans</name>
    <name type="common">Potato late blight agent</name>
    <name type="synonym">Botrytis infestans</name>
    <dbReference type="NCBI Taxonomy" id="4787"/>
    <lineage>
        <taxon>Eukaryota</taxon>
        <taxon>Sar</taxon>
        <taxon>Stramenopiles</taxon>
        <taxon>Oomycota</taxon>
        <taxon>Peronosporomycetes</taxon>
        <taxon>Peronosporales</taxon>
        <taxon>Peronosporaceae</taxon>
        <taxon>Phytophthora</taxon>
    </lineage>
</organism>
<dbReference type="InterPro" id="IPR003961">
    <property type="entry name" value="FN3_dom"/>
</dbReference>
<dbReference type="SUPFAM" id="SSF49265">
    <property type="entry name" value="Fibronectin type III"/>
    <property type="match status" value="9"/>
</dbReference>
<gene>
    <name evidence="4" type="ORF">GN958_ATG01567</name>
</gene>
<dbReference type="PANTHER" id="PTHR13817:SF73">
    <property type="entry name" value="FIBRONECTIN TYPE-III DOMAIN-CONTAINING PROTEIN"/>
    <property type="match status" value="1"/>
</dbReference>
<feature type="domain" description="Fibronectin type-III" evidence="3">
    <location>
        <begin position="7047"/>
        <end position="7146"/>
    </location>
</feature>
<keyword evidence="2" id="KW-0732">Signal</keyword>
<accession>A0A8S9V6X4</accession>
<feature type="domain" description="Fibronectin type-III" evidence="3">
    <location>
        <begin position="7151"/>
        <end position="7251"/>
    </location>
</feature>
<evidence type="ECO:0000256" key="2">
    <source>
        <dbReference type="SAM" id="SignalP"/>
    </source>
</evidence>
<feature type="domain" description="Fibronectin type-III" evidence="3">
    <location>
        <begin position="2459"/>
        <end position="2563"/>
    </location>
</feature>
<protein>
    <submittedName>
        <fullName evidence="4">Fibronectin type III domain</fullName>
    </submittedName>
</protein>
<dbReference type="CDD" id="cd00063">
    <property type="entry name" value="FN3"/>
    <property type="match status" value="8"/>
</dbReference>
<dbReference type="Proteomes" id="UP000704712">
    <property type="component" value="Unassembled WGS sequence"/>
</dbReference>
<keyword evidence="1" id="KW-0677">Repeat</keyword>
<dbReference type="SMART" id="SM00060">
    <property type="entry name" value="FN3"/>
    <property type="match status" value="16"/>
</dbReference>
<evidence type="ECO:0000313" key="5">
    <source>
        <dbReference type="Proteomes" id="UP000704712"/>
    </source>
</evidence>
<comment type="caution">
    <text evidence="4">The sequence shown here is derived from an EMBL/GenBank/DDBJ whole genome shotgun (WGS) entry which is preliminary data.</text>
</comment>
<feature type="domain" description="Fibronectin type-III" evidence="3">
    <location>
        <begin position="2569"/>
        <end position="2685"/>
    </location>
</feature>
<dbReference type="InterPro" id="IPR036116">
    <property type="entry name" value="FN3_sf"/>
</dbReference>
<feature type="domain" description="Fibronectin type-III" evidence="3">
    <location>
        <begin position="2688"/>
        <end position="2790"/>
    </location>
</feature>
<feature type="chain" id="PRO_5035780864" evidence="2">
    <location>
        <begin position="28"/>
        <end position="7400"/>
    </location>
</feature>
<evidence type="ECO:0000259" key="3">
    <source>
        <dbReference type="PROSITE" id="PS50853"/>
    </source>
</evidence>
<feature type="signal peptide" evidence="2">
    <location>
        <begin position="1"/>
        <end position="27"/>
    </location>
</feature>
<evidence type="ECO:0000256" key="1">
    <source>
        <dbReference type="ARBA" id="ARBA00022737"/>
    </source>
</evidence>
<dbReference type="EMBL" id="JAACNO010000183">
    <property type="protein sequence ID" value="KAF4149256.1"/>
    <property type="molecule type" value="Genomic_DNA"/>
</dbReference>
<dbReference type="Pfam" id="PF00041">
    <property type="entry name" value="fn3"/>
    <property type="match status" value="2"/>
</dbReference>
<dbReference type="InterPro" id="IPR050964">
    <property type="entry name" value="Striated_Muscle_Regulatory"/>
</dbReference>
<proteinExistence type="predicted"/>
<dbReference type="InterPro" id="IPR013783">
    <property type="entry name" value="Ig-like_fold"/>
</dbReference>
<evidence type="ECO:0000313" key="4">
    <source>
        <dbReference type="EMBL" id="KAF4149256.1"/>
    </source>
</evidence>
<dbReference type="PROSITE" id="PS50853">
    <property type="entry name" value="FN3"/>
    <property type="match status" value="6"/>
</dbReference>
<feature type="domain" description="Fibronectin type-III" evidence="3">
    <location>
        <begin position="7257"/>
        <end position="7380"/>
    </location>
</feature>
<dbReference type="Gene3D" id="2.60.40.10">
    <property type="entry name" value="Immunoglobulins"/>
    <property type="match status" value="9"/>
</dbReference>
<reference evidence="4" key="1">
    <citation type="submission" date="2020-03" db="EMBL/GenBank/DDBJ databases">
        <title>Hybrid Assembly of Korean Phytophthora infestans isolates.</title>
        <authorList>
            <person name="Prokchorchik M."/>
            <person name="Lee Y."/>
            <person name="Seo J."/>
            <person name="Cho J.-H."/>
            <person name="Park Y.-E."/>
            <person name="Jang D.-C."/>
            <person name="Im J.-S."/>
            <person name="Choi J.-G."/>
            <person name="Park H.-J."/>
            <person name="Lee G.-B."/>
            <person name="Lee Y.-G."/>
            <person name="Hong S.-Y."/>
            <person name="Cho K."/>
            <person name="Sohn K.H."/>
        </authorList>
    </citation>
    <scope>NUCLEOTIDE SEQUENCE</scope>
    <source>
        <strain evidence="4">KR_2_A2</strain>
    </source>
</reference>